<reference evidence="2" key="2">
    <citation type="submission" date="2021-12" db="EMBL/GenBank/DDBJ databases">
        <title>Resequencing data analysis of finger millet.</title>
        <authorList>
            <person name="Hatakeyama M."/>
            <person name="Aluri S."/>
            <person name="Balachadran M.T."/>
            <person name="Sivarajan S.R."/>
            <person name="Poveda L."/>
            <person name="Shimizu-Inatsugi R."/>
            <person name="Schlapbach R."/>
            <person name="Sreeman S.M."/>
            <person name="Shimizu K.K."/>
        </authorList>
    </citation>
    <scope>NUCLEOTIDE SEQUENCE</scope>
</reference>
<name>A0AAV5D2L5_ELECO</name>
<dbReference type="EMBL" id="BQKI01000011">
    <property type="protein sequence ID" value="GJN04521.1"/>
    <property type="molecule type" value="Genomic_DNA"/>
</dbReference>
<dbReference type="AlphaFoldDB" id="A0AAV5D2L5"/>
<sequence length="141" mass="15577">MGDDSRRRRPPLAGECGVDRISCLPDELLHVILLCLESSRAAARTSVLSHRWRRVWAHLPALVLFDNELPPPSSSFQDTVDAAPILQHLSIWVPDHGPGPGVPAHRVSPWLRFTSQRVTGSFSLNFRPNVTSFVAPEVAGE</sequence>
<dbReference type="InterPro" id="IPR001810">
    <property type="entry name" value="F-box_dom"/>
</dbReference>
<reference evidence="2" key="1">
    <citation type="journal article" date="2018" name="DNA Res.">
        <title>Multiple hybrid de novo genome assembly of finger millet, an orphan allotetraploid crop.</title>
        <authorList>
            <person name="Hatakeyama M."/>
            <person name="Aluri S."/>
            <person name="Balachadran M.T."/>
            <person name="Sivarajan S.R."/>
            <person name="Patrignani A."/>
            <person name="Gruter S."/>
            <person name="Poveda L."/>
            <person name="Shimizu-Inatsugi R."/>
            <person name="Baeten J."/>
            <person name="Francoijs K.J."/>
            <person name="Nataraja K.N."/>
            <person name="Reddy Y.A.N."/>
            <person name="Phadnis S."/>
            <person name="Ravikumar R.L."/>
            <person name="Schlapbach R."/>
            <person name="Sreeman S.M."/>
            <person name="Shimizu K.K."/>
        </authorList>
    </citation>
    <scope>NUCLEOTIDE SEQUENCE</scope>
</reference>
<proteinExistence type="predicted"/>
<dbReference type="InterPro" id="IPR036047">
    <property type="entry name" value="F-box-like_dom_sf"/>
</dbReference>
<gene>
    <name evidence="2" type="primary">ga22077</name>
    <name evidence="2" type="ORF">PR202_ga22077</name>
</gene>
<comment type="caution">
    <text evidence="2">The sequence shown here is derived from an EMBL/GenBank/DDBJ whole genome shotgun (WGS) entry which is preliminary data.</text>
</comment>
<dbReference type="Proteomes" id="UP001054889">
    <property type="component" value="Unassembled WGS sequence"/>
</dbReference>
<evidence type="ECO:0000313" key="3">
    <source>
        <dbReference type="Proteomes" id="UP001054889"/>
    </source>
</evidence>
<dbReference type="SUPFAM" id="SSF81383">
    <property type="entry name" value="F-box domain"/>
    <property type="match status" value="1"/>
</dbReference>
<dbReference type="InterPro" id="IPR055312">
    <property type="entry name" value="FBL15-like"/>
</dbReference>
<evidence type="ECO:0000313" key="2">
    <source>
        <dbReference type="EMBL" id="GJN04521.1"/>
    </source>
</evidence>
<dbReference type="PANTHER" id="PTHR34709:SF68">
    <property type="entry name" value="OS07G0550432 PROTEIN"/>
    <property type="match status" value="1"/>
</dbReference>
<keyword evidence="3" id="KW-1185">Reference proteome</keyword>
<dbReference type="Pfam" id="PF00646">
    <property type="entry name" value="F-box"/>
    <property type="match status" value="1"/>
</dbReference>
<dbReference type="PANTHER" id="PTHR34709">
    <property type="entry name" value="OS10G0396666 PROTEIN"/>
    <property type="match status" value="1"/>
</dbReference>
<feature type="domain" description="F-box" evidence="1">
    <location>
        <begin position="21"/>
        <end position="59"/>
    </location>
</feature>
<evidence type="ECO:0000259" key="1">
    <source>
        <dbReference type="Pfam" id="PF00646"/>
    </source>
</evidence>
<organism evidence="2 3">
    <name type="scientific">Eleusine coracana subsp. coracana</name>
    <dbReference type="NCBI Taxonomy" id="191504"/>
    <lineage>
        <taxon>Eukaryota</taxon>
        <taxon>Viridiplantae</taxon>
        <taxon>Streptophyta</taxon>
        <taxon>Embryophyta</taxon>
        <taxon>Tracheophyta</taxon>
        <taxon>Spermatophyta</taxon>
        <taxon>Magnoliopsida</taxon>
        <taxon>Liliopsida</taxon>
        <taxon>Poales</taxon>
        <taxon>Poaceae</taxon>
        <taxon>PACMAD clade</taxon>
        <taxon>Chloridoideae</taxon>
        <taxon>Cynodonteae</taxon>
        <taxon>Eleusininae</taxon>
        <taxon>Eleusine</taxon>
    </lineage>
</organism>
<accession>A0AAV5D2L5</accession>
<protein>
    <recommendedName>
        <fullName evidence="1">F-box domain-containing protein</fullName>
    </recommendedName>
</protein>